<evidence type="ECO:0000313" key="2">
    <source>
        <dbReference type="EMBL" id="PAA76305.1"/>
    </source>
</evidence>
<evidence type="ECO:0000313" key="3">
    <source>
        <dbReference type="EMBL" id="PAA86991.1"/>
    </source>
</evidence>
<organism evidence="2 4">
    <name type="scientific">Macrostomum lignano</name>
    <dbReference type="NCBI Taxonomy" id="282301"/>
    <lineage>
        <taxon>Eukaryota</taxon>
        <taxon>Metazoa</taxon>
        <taxon>Spiralia</taxon>
        <taxon>Lophotrochozoa</taxon>
        <taxon>Platyhelminthes</taxon>
        <taxon>Rhabditophora</taxon>
        <taxon>Macrostomorpha</taxon>
        <taxon>Macrostomida</taxon>
        <taxon>Macrostomidae</taxon>
        <taxon>Macrostomum</taxon>
    </lineage>
</organism>
<dbReference type="SUPFAM" id="SSF50969">
    <property type="entry name" value="YVTN repeat-like/Quinoprotein amine dehydrogenase"/>
    <property type="match status" value="1"/>
</dbReference>
<name>A0A267FR92_9PLAT</name>
<feature type="region of interest" description="Disordered" evidence="1">
    <location>
        <begin position="1"/>
        <end position="25"/>
    </location>
</feature>
<comment type="caution">
    <text evidence="2">The sequence shown here is derived from an EMBL/GenBank/DDBJ whole genome shotgun (WGS) entry which is preliminary data.</text>
</comment>
<sequence length="512" mass="56137">YEPKTMSSAKKATSGKQQGDNKQQHDVCSLPNCGQDAAGQGSHWDGPLCAAHLKRDADRFRESYYSYRQANIDGAMRRVAEQMDLTRGALFELTSDRANASDMFEEILEIVQRCRSTVIGRLDAKIDSMDASLKSLHFFEKLRADINGTEMSGDLVKSFQLSKKMQLALEDAPISDAWTDPVDSSVELVQKLLQETKTRAAIAEDADGAAMRSLLESAVPTAKVLLTNYIQFVFNCNRTDGFFYSAQLVSKTQQNGFQALPSSCVLAVGNYGANWHIAFYSNELVVLSQRNQPSNNVVLVSAALVNHQQQIYMLGNNNSLIVTDLAGTQLRTIDNVQFQAEMPIIVNDMEKLYILGDGCINCLSLDTCELQDSMKLSKDTANVRHMTVSGRSLILATQSAVYRMSLGTKRCVKVWQSNSQNVLCVVDIGSGFLAACENNGSVALLSSNRQLIKVIDLVPLGVNYLKTCANCGVSYVLQSISSCGASRESSSSFLLICSLSCNHRVLVRVSIC</sequence>
<reference evidence="2 4" key="1">
    <citation type="submission" date="2017-06" db="EMBL/GenBank/DDBJ databases">
        <title>A platform for efficient transgenesis in Macrostomum lignano, a flatworm model organism for stem cell research.</title>
        <authorList>
            <person name="Berezikov E."/>
        </authorList>
    </citation>
    <scope>NUCLEOTIDE SEQUENCE [LARGE SCALE GENOMIC DNA]</scope>
    <source>
        <strain evidence="2">DV1</strain>
        <tissue evidence="2">Whole organism</tissue>
    </source>
</reference>
<keyword evidence="4" id="KW-1185">Reference proteome</keyword>
<dbReference type="InterPro" id="IPR011044">
    <property type="entry name" value="Quino_amine_DH_bsu"/>
</dbReference>
<dbReference type="EMBL" id="NIVC01000829">
    <property type="protein sequence ID" value="PAA76305.1"/>
    <property type="molecule type" value="Genomic_DNA"/>
</dbReference>
<evidence type="ECO:0000313" key="4">
    <source>
        <dbReference type="Proteomes" id="UP000215902"/>
    </source>
</evidence>
<dbReference type="AlphaFoldDB" id="A0A267FR92"/>
<gene>
    <name evidence="3" type="ORF">BOX15_Mlig017959g2</name>
    <name evidence="2" type="ORF">BOX15_Mlig017959g7</name>
</gene>
<accession>A0A267FR92</accession>
<feature type="non-terminal residue" evidence="2">
    <location>
        <position position="1"/>
    </location>
</feature>
<dbReference type="Proteomes" id="UP000215902">
    <property type="component" value="Unassembled WGS sequence"/>
</dbReference>
<protein>
    <submittedName>
        <fullName evidence="2">Uncharacterized protein</fullName>
    </submittedName>
</protein>
<dbReference type="EMBL" id="NIVC01000254">
    <property type="protein sequence ID" value="PAA86991.1"/>
    <property type="molecule type" value="Genomic_DNA"/>
</dbReference>
<proteinExistence type="predicted"/>
<feature type="compositionally biased region" description="Polar residues" evidence="1">
    <location>
        <begin position="1"/>
        <end position="21"/>
    </location>
</feature>
<evidence type="ECO:0000256" key="1">
    <source>
        <dbReference type="SAM" id="MobiDB-lite"/>
    </source>
</evidence>